<dbReference type="CDD" id="cd00851">
    <property type="entry name" value="MTH1175"/>
    <property type="match status" value="1"/>
</dbReference>
<proteinExistence type="predicted"/>
<dbReference type="InterPro" id="IPR003731">
    <property type="entry name" value="Di-Nase_FeMo-co_biosynth"/>
</dbReference>
<feature type="region of interest" description="Disordered" evidence="1">
    <location>
        <begin position="109"/>
        <end position="130"/>
    </location>
</feature>
<protein>
    <submittedName>
        <fullName evidence="3">Dinitrogenase iron-molybdenum cofactor biosynthesis protein</fullName>
    </submittedName>
</protein>
<evidence type="ECO:0000259" key="2">
    <source>
        <dbReference type="Pfam" id="PF02579"/>
    </source>
</evidence>
<dbReference type="PANTHER" id="PTHR42983">
    <property type="entry name" value="DINITROGENASE IRON-MOLYBDENUM COFACTOR PROTEIN-RELATED"/>
    <property type="match status" value="1"/>
</dbReference>
<organism evidence="3 4">
    <name type="scientific">Dissulfuribacter thermophilus</name>
    <dbReference type="NCBI Taxonomy" id="1156395"/>
    <lineage>
        <taxon>Bacteria</taxon>
        <taxon>Pseudomonadati</taxon>
        <taxon>Thermodesulfobacteriota</taxon>
        <taxon>Dissulfuribacteria</taxon>
        <taxon>Dissulfuribacterales</taxon>
        <taxon>Dissulfuribacteraceae</taxon>
        <taxon>Dissulfuribacter</taxon>
    </lineage>
</organism>
<name>A0A1B9F5K3_9BACT</name>
<dbReference type="EMBL" id="MAGO01000006">
    <property type="protein sequence ID" value="OCC15190.1"/>
    <property type="molecule type" value="Genomic_DNA"/>
</dbReference>
<dbReference type="InterPro" id="IPR036105">
    <property type="entry name" value="DiNase_FeMo-co_biosyn_sf"/>
</dbReference>
<dbReference type="AlphaFoldDB" id="A0A1B9F5K3"/>
<evidence type="ECO:0000313" key="4">
    <source>
        <dbReference type="Proteomes" id="UP000093080"/>
    </source>
</evidence>
<dbReference type="Proteomes" id="UP000093080">
    <property type="component" value="Unassembled WGS sequence"/>
</dbReference>
<keyword evidence="4" id="KW-1185">Reference proteome</keyword>
<reference evidence="3 4" key="1">
    <citation type="submission" date="2016-06" db="EMBL/GenBank/DDBJ databases">
        <title>Respiratory ammonification of nitrate coupled to the oxidation of elemental sulfur in deep-sea autotrophic thermophilic bacteria.</title>
        <authorList>
            <person name="Slobodkina G.B."/>
            <person name="Mardanov A.V."/>
            <person name="Ravin N.V."/>
            <person name="Frolova A.A."/>
            <person name="Viryasiv M.B."/>
            <person name="Chernyh N.A."/>
            <person name="Bonch-Osmolovskaya E.A."/>
            <person name="Slobodkin A.I."/>
        </authorList>
    </citation>
    <scope>NUCLEOTIDE SEQUENCE [LARGE SCALE GENOMIC DNA]</scope>
    <source>
        <strain evidence="3 4">S69</strain>
    </source>
</reference>
<gene>
    <name evidence="3" type="ORF">DBT_1310</name>
</gene>
<dbReference type="Pfam" id="PF02579">
    <property type="entry name" value="Nitro_FeMo-Co"/>
    <property type="match status" value="1"/>
</dbReference>
<accession>A0A1B9F5K3</accession>
<dbReference type="PANTHER" id="PTHR42983:SF1">
    <property type="entry name" value="IRON-MOLYBDENUM PROTEIN"/>
    <property type="match status" value="1"/>
</dbReference>
<dbReference type="RefSeq" id="WP_067617902.1">
    <property type="nucleotide sequence ID" value="NZ_MAGO01000006.1"/>
</dbReference>
<dbReference type="STRING" id="1156395.DBT_1310"/>
<dbReference type="SUPFAM" id="SSF53146">
    <property type="entry name" value="Nitrogenase accessory factor-like"/>
    <property type="match status" value="1"/>
</dbReference>
<dbReference type="InterPro" id="IPR033913">
    <property type="entry name" value="MTH1175_dom"/>
</dbReference>
<dbReference type="OrthoDB" id="9807451at2"/>
<evidence type="ECO:0000313" key="3">
    <source>
        <dbReference type="EMBL" id="OCC15190.1"/>
    </source>
</evidence>
<feature type="compositionally biased region" description="Gly residues" evidence="1">
    <location>
        <begin position="121"/>
        <end position="130"/>
    </location>
</feature>
<evidence type="ECO:0000256" key="1">
    <source>
        <dbReference type="SAM" id="MobiDB-lite"/>
    </source>
</evidence>
<dbReference type="Gene3D" id="3.30.420.130">
    <property type="entry name" value="Dinitrogenase iron-molybdenum cofactor biosynthesis domain"/>
    <property type="match status" value="1"/>
</dbReference>
<sequence>MKAAVSITDPEKSLDSQIDPRFGRAANFLLVDLEKGEALKVISNSQAMNLGHGAGIQAATLIVEEGADAVVSGYVGPKAFSVLNAAGIKVYSGAEGTVKEVINLLKEGKLTPGEAPSSNGHGMGMGRRDL</sequence>
<comment type="caution">
    <text evidence="3">The sequence shown here is derived from an EMBL/GenBank/DDBJ whole genome shotgun (WGS) entry which is preliminary data.</text>
</comment>
<feature type="domain" description="Dinitrogenase iron-molybdenum cofactor biosynthesis" evidence="2">
    <location>
        <begin position="15"/>
        <end position="106"/>
    </location>
</feature>